<evidence type="ECO:0000256" key="1">
    <source>
        <dbReference type="ARBA" id="ARBA00022723"/>
    </source>
</evidence>
<dbReference type="RefSeq" id="WP_105053202.1">
    <property type="nucleotide sequence ID" value="NZ_BMYG01000001.1"/>
</dbReference>
<dbReference type="InterPro" id="IPR001876">
    <property type="entry name" value="Znf_RanBP2"/>
</dbReference>
<dbReference type="PROSITE" id="PS01358">
    <property type="entry name" value="ZF_RANBP2_1"/>
    <property type="match status" value="1"/>
</dbReference>
<gene>
    <name evidence="5" type="ORF">BTO11_14175</name>
</gene>
<keyword evidence="3" id="KW-0862">Zinc</keyword>
<dbReference type="Proteomes" id="UP000239007">
    <property type="component" value="Unassembled WGS sequence"/>
</dbReference>
<keyword evidence="1" id="KW-0479">Metal-binding</keyword>
<comment type="caution">
    <text evidence="5">The sequence shown here is derived from an EMBL/GenBank/DDBJ whole genome shotgun (WGS) entry which is preliminary data.</text>
</comment>
<dbReference type="AlphaFoldDB" id="A0A2S7UYV5"/>
<evidence type="ECO:0000313" key="6">
    <source>
        <dbReference type="Proteomes" id="UP000239007"/>
    </source>
</evidence>
<evidence type="ECO:0000313" key="5">
    <source>
        <dbReference type="EMBL" id="PQJ54682.1"/>
    </source>
</evidence>
<proteinExistence type="predicted"/>
<evidence type="ECO:0000259" key="4">
    <source>
        <dbReference type="PROSITE" id="PS01358"/>
    </source>
</evidence>
<dbReference type="InterPro" id="IPR018551">
    <property type="entry name" value="DUF2007"/>
</dbReference>
<dbReference type="EMBL" id="MSCH01000003">
    <property type="protein sequence ID" value="PQJ54682.1"/>
    <property type="molecule type" value="Genomic_DNA"/>
</dbReference>
<accession>A0A2S7UYV5</accession>
<sequence length="104" mass="12120">MKKIVSRSSLIELAPYEFALASAGIKFRRKNEFISGAIGELPFIEAWPELWLIDDEQFEQAQQICQRIKQDVNQPQIDWSCSECKEENANSFEFCWSCGELRRV</sequence>
<dbReference type="Pfam" id="PF09413">
    <property type="entry name" value="DUF2007"/>
    <property type="match status" value="1"/>
</dbReference>
<keyword evidence="6" id="KW-1185">Reference proteome</keyword>
<evidence type="ECO:0000256" key="3">
    <source>
        <dbReference type="ARBA" id="ARBA00022833"/>
    </source>
</evidence>
<dbReference type="GO" id="GO:0008270">
    <property type="term" value="F:zinc ion binding"/>
    <property type="evidence" value="ECO:0007669"/>
    <property type="project" value="UniProtKB-KW"/>
</dbReference>
<dbReference type="OrthoDB" id="9814654at2"/>
<name>A0A2S7UYV5_9GAMM</name>
<feature type="domain" description="RanBP2-type" evidence="4">
    <location>
        <begin position="79"/>
        <end position="98"/>
    </location>
</feature>
<keyword evidence="2" id="KW-0863">Zinc-finger</keyword>
<evidence type="ECO:0000256" key="2">
    <source>
        <dbReference type="ARBA" id="ARBA00022771"/>
    </source>
</evidence>
<organism evidence="5 6">
    <name type="scientific">Psychrosphaera saromensis</name>
    <dbReference type="NCBI Taxonomy" id="716813"/>
    <lineage>
        <taxon>Bacteria</taxon>
        <taxon>Pseudomonadati</taxon>
        <taxon>Pseudomonadota</taxon>
        <taxon>Gammaproteobacteria</taxon>
        <taxon>Alteromonadales</taxon>
        <taxon>Pseudoalteromonadaceae</taxon>
        <taxon>Psychrosphaera</taxon>
    </lineage>
</organism>
<reference evidence="5 6" key="1">
    <citation type="submission" date="2016-12" db="EMBL/GenBank/DDBJ databases">
        <title>Diversity of luminous bacteria.</title>
        <authorList>
            <person name="Yoshizawa S."/>
            <person name="Kogure K."/>
        </authorList>
    </citation>
    <scope>NUCLEOTIDE SEQUENCE [LARGE SCALE GENOMIC DNA]</scope>
    <source>
        <strain evidence="5 6">SA4-48</strain>
    </source>
</reference>
<protein>
    <recommendedName>
        <fullName evidence="4">RanBP2-type domain-containing protein</fullName>
    </recommendedName>
</protein>